<keyword evidence="2 7" id="KW-0678">Repressor</keyword>
<dbReference type="Pfam" id="PF00440">
    <property type="entry name" value="TetR_N"/>
    <property type="match status" value="1"/>
</dbReference>
<dbReference type="GO" id="GO:0000976">
    <property type="term" value="F:transcription cis-regulatory region binding"/>
    <property type="evidence" value="ECO:0007669"/>
    <property type="project" value="TreeGrafter"/>
</dbReference>
<dbReference type="InterPro" id="IPR036271">
    <property type="entry name" value="Tet_transcr_reg_TetR-rel_C_sf"/>
</dbReference>
<dbReference type="HAMAP" id="MF_00768">
    <property type="entry name" value="HTH_type_BetI"/>
    <property type="match status" value="1"/>
</dbReference>
<feature type="DNA-binding region" description="H-T-H motif" evidence="7 8">
    <location>
        <begin position="33"/>
        <end position="52"/>
    </location>
</feature>
<proteinExistence type="inferred from homology"/>
<comment type="function">
    <text evidence="6">Repressor involved in the biosynthesis of the osmoprotectant glycine betaine. It represses transcription of the choline transporter BetT and the genes of BetAB involved in the synthesis of glycine betaine.</text>
</comment>
<dbReference type="SUPFAM" id="SSF48498">
    <property type="entry name" value="Tetracyclin repressor-like, C-terminal domain"/>
    <property type="match status" value="1"/>
</dbReference>
<evidence type="ECO:0000313" key="11">
    <source>
        <dbReference type="Proteomes" id="UP000440304"/>
    </source>
</evidence>
<reference evidence="10 11" key="1">
    <citation type="submission" date="2019-12" db="EMBL/GenBank/DDBJ databases">
        <title>Shinella granuli gen. nov., sp. nov., and proposal of the reclassification of Zoogloea ramigera ATCC 19623 as Shinella zoogloeoides sp. nov.</title>
        <authorList>
            <person name="Gao J."/>
        </authorList>
    </citation>
    <scope>NUCLEOTIDE SEQUENCE [LARGE SCALE GENOMIC DNA]</scope>
    <source>
        <strain evidence="10 11">DSM 287</strain>
    </source>
</reference>
<comment type="caution">
    <text evidence="10">The sequence shown here is derived from an EMBL/GenBank/DDBJ whole genome shotgun (WGS) entry which is preliminary data.</text>
</comment>
<evidence type="ECO:0000256" key="6">
    <source>
        <dbReference type="ARBA" id="ARBA00024936"/>
    </source>
</evidence>
<evidence type="ECO:0000256" key="4">
    <source>
        <dbReference type="ARBA" id="ARBA00023125"/>
    </source>
</evidence>
<dbReference type="Pfam" id="PF13977">
    <property type="entry name" value="TetR_C_6"/>
    <property type="match status" value="1"/>
</dbReference>
<dbReference type="GO" id="GO:0003700">
    <property type="term" value="F:DNA-binding transcription factor activity"/>
    <property type="evidence" value="ECO:0007669"/>
    <property type="project" value="UniProtKB-UniRule"/>
</dbReference>
<dbReference type="SUPFAM" id="SSF46689">
    <property type="entry name" value="Homeodomain-like"/>
    <property type="match status" value="1"/>
</dbReference>
<feature type="domain" description="HTH tetR-type" evidence="9">
    <location>
        <begin position="10"/>
        <end position="70"/>
    </location>
</feature>
<evidence type="ECO:0000313" key="10">
    <source>
        <dbReference type="EMBL" id="MXO01109.1"/>
    </source>
</evidence>
<sequence>MAGKLKKLVDIRRKELRQAAFEVLQREGLAGATLEKVAAHAGASKGIVLHYFRSKQELFEQAMREANANLRDAVAENLKQARTPYERLIAIVDTNFDPRFFQPSVAHAWLSLCAEVPREAQLARIQAVIHARMHSNLLSALRELMPVEEARQTALLISALIDGLWLRLGLDAGAITRPQAIALMHDVIDQRIEGRRSAATPT</sequence>
<comment type="pathway">
    <text evidence="1 7">Amine and polyamine biosynthesis; betaine biosynthesis via choline pathway [regulation].</text>
</comment>
<keyword evidence="3 7" id="KW-0805">Transcription regulation</keyword>
<dbReference type="EMBL" id="WUML01000009">
    <property type="protein sequence ID" value="MXO01109.1"/>
    <property type="molecule type" value="Genomic_DNA"/>
</dbReference>
<dbReference type="InterPro" id="IPR009057">
    <property type="entry name" value="Homeodomain-like_sf"/>
</dbReference>
<dbReference type="UniPathway" id="UPA00529"/>
<dbReference type="PROSITE" id="PS50977">
    <property type="entry name" value="HTH_TETR_2"/>
    <property type="match status" value="1"/>
</dbReference>
<dbReference type="InterPro" id="IPR039538">
    <property type="entry name" value="BetI_C"/>
</dbReference>
<keyword evidence="4 7" id="KW-0238">DNA-binding</keyword>
<keyword evidence="5 7" id="KW-0804">Transcription</keyword>
<evidence type="ECO:0000256" key="7">
    <source>
        <dbReference type="HAMAP-Rule" id="MF_00768"/>
    </source>
</evidence>
<dbReference type="RefSeq" id="WP_160786493.1">
    <property type="nucleotide sequence ID" value="NZ_CP086612.1"/>
</dbReference>
<gene>
    <name evidence="7 10" type="primary">betI</name>
    <name evidence="10" type="ORF">GR156_12395</name>
</gene>
<dbReference type="GO" id="GO:0019285">
    <property type="term" value="P:glycine betaine biosynthetic process from choline"/>
    <property type="evidence" value="ECO:0007669"/>
    <property type="project" value="UniProtKB-UniRule"/>
</dbReference>
<dbReference type="NCBIfam" id="TIGR03384">
    <property type="entry name" value="betaine_BetI"/>
    <property type="match status" value="1"/>
</dbReference>
<dbReference type="PANTHER" id="PTHR30055">
    <property type="entry name" value="HTH-TYPE TRANSCRIPTIONAL REGULATOR RUTR"/>
    <property type="match status" value="1"/>
</dbReference>
<dbReference type="Gene3D" id="1.10.357.10">
    <property type="entry name" value="Tetracycline Repressor, domain 2"/>
    <property type="match status" value="1"/>
</dbReference>
<protein>
    <recommendedName>
        <fullName evidence="7">HTH-type transcriptional regulator BetI</fullName>
    </recommendedName>
</protein>
<comment type="function">
    <text evidence="7">Repressor involved in choline regulation of the bet genes.</text>
</comment>
<dbReference type="Proteomes" id="UP000440304">
    <property type="component" value="Unassembled WGS sequence"/>
</dbReference>
<evidence type="ECO:0000256" key="5">
    <source>
        <dbReference type="ARBA" id="ARBA00023163"/>
    </source>
</evidence>
<evidence type="ECO:0000256" key="1">
    <source>
        <dbReference type="ARBA" id="ARBA00004719"/>
    </source>
</evidence>
<dbReference type="PANTHER" id="PTHR30055:SF234">
    <property type="entry name" value="HTH-TYPE TRANSCRIPTIONAL REGULATOR BETI"/>
    <property type="match status" value="1"/>
</dbReference>
<accession>A0A6N8TDT7</accession>
<dbReference type="AlphaFoldDB" id="A0A6N8TDT7"/>
<dbReference type="InterPro" id="IPR050109">
    <property type="entry name" value="HTH-type_TetR-like_transc_reg"/>
</dbReference>
<dbReference type="GO" id="GO:0045892">
    <property type="term" value="P:negative regulation of DNA-templated transcription"/>
    <property type="evidence" value="ECO:0007669"/>
    <property type="project" value="UniProtKB-UniRule"/>
</dbReference>
<dbReference type="InterPro" id="IPR017757">
    <property type="entry name" value="Tscrpt_rep_BetI"/>
</dbReference>
<name>A0A6N8TDT7_SHIZO</name>
<dbReference type="PRINTS" id="PR00455">
    <property type="entry name" value="HTHTETR"/>
</dbReference>
<dbReference type="OrthoDB" id="9809265at2"/>
<evidence type="ECO:0000256" key="8">
    <source>
        <dbReference type="PROSITE-ProRule" id="PRU00335"/>
    </source>
</evidence>
<evidence type="ECO:0000256" key="3">
    <source>
        <dbReference type="ARBA" id="ARBA00023015"/>
    </source>
</evidence>
<evidence type="ECO:0000259" key="9">
    <source>
        <dbReference type="PROSITE" id="PS50977"/>
    </source>
</evidence>
<organism evidence="10 11">
    <name type="scientific">Shinella zoogloeoides</name>
    <name type="common">Crabtreella saccharophila</name>
    <dbReference type="NCBI Taxonomy" id="352475"/>
    <lineage>
        <taxon>Bacteria</taxon>
        <taxon>Pseudomonadati</taxon>
        <taxon>Pseudomonadota</taxon>
        <taxon>Alphaproteobacteria</taxon>
        <taxon>Hyphomicrobiales</taxon>
        <taxon>Rhizobiaceae</taxon>
        <taxon>Shinella</taxon>
    </lineage>
</organism>
<dbReference type="InterPro" id="IPR001647">
    <property type="entry name" value="HTH_TetR"/>
</dbReference>
<dbReference type="NCBIfam" id="NF001978">
    <property type="entry name" value="PRK00767.1"/>
    <property type="match status" value="1"/>
</dbReference>
<evidence type="ECO:0000256" key="2">
    <source>
        <dbReference type="ARBA" id="ARBA00022491"/>
    </source>
</evidence>